<dbReference type="SUPFAM" id="SSF49464">
    <property type="entry name" value="Carboxypeptidase regulatory domain-like"/>
    <property type="match status" value="7"/>
</dbReference>
<dbReference type="InterPro" id="IPR008969">
    <property type="entry name" value="CarboxyPept-like_regulatory"/>
</dbReference>
<reference evidence="5 6" key="1">
    <citation type="submission" date="2015-01" db="EMBL/GenBank/DDBJ databases">
        <title>Paenibacillus swuensis/DY6/whole genome sequencing.</title>
        <authorList>
            <person name="Kim M.K."/>
            <person name="Srinivasan S."/>
            <person name="Lee J.-J."/>
        </authorList>
    </citation>
    <scope>NUCLEOTIDE SEQUENCE [LARGE SCALE GENOMIC DNA]</scope>
    <source>
        <strain evidence="5 6">DY6</strain>
    </source>
</reference>
<sequence length="1888" mass="194789">MTLFPGATQFTPLTLKGAPLFDPPLDENPSSVDIVGDASFPSAYIAYDGTHVFFRLRLRTDPRFKTAFQNFTWGVLLNTATSEWQLSLDGNKSRLNLIPASAPKSSNADDAASFSQPVINYDIARAILAPDGSSLGKTPNYFLDFTLPSAILFKFLGITEASPLQCLFFTATNSNNINKDVLSTSFSDPFTLTSVNLRAVLNVSKTLQSGPTQVNTNQITRWQGTITARNSGKSQATTVFVNDVFGLNQITSLGIDKPTIGNATVDAIRNTITWNIGNLLPGQSTSLTFNVTGQFTAPPTGTPTLNTATVTGIDLFTGSRVPTATATIDLAVITSGGISGQVVNGATGLPVPFTNVALRAASGTFTAATVSDVGGGFGFSNLAAGSYILDFTAAGFQNGTATVTVAAGTAAKANIILQPVPAIVQGTVSNPITGAIPDAQLRLKDPFGAIVASTVSAATGFYNFPNVRPGSYILTVEANGFETKFASITTTSGTVLTSDFSLTANPASVSGFVLNKIAGTVIPGALVEVINGVSNVLASTLSDASGFYSINSLPPGTFGLRASSPGFGTVIVAFTVTPGEKEALNVDLLANEGSVVGVITDAETGAPLPETSIRIVASDGVTLVTGLTDALGQYNIASLPPDFYNINFAVGGYSTRTLGVSIEPGVVSRLDTALSRLAGTLVIRITGTDQQPIQNAFVRVYNGSTIIGFTTSDQEGIVTYPSIAPNTYTIAASAAGFGTLLSGTIIQPGETSSLELVLEPNPGFLRGQVRSATGVSVPGAVVTIRSESAQGPIVFKSIADSNGLYFVPSLAPGDYAFIAVAASFQTSFSGGTIRSDETTRFDFTLSPNPGVIEGYIFNNQTNAPLTEESSEVRILNQFGVVVGNVFTDQNGMYRTPGLAPGNYDIVVSAANFQTGMASSIVEQDGVTVTNLSLLPNPGIVRGRISESVTDLPIGSAVVQALGENGNLIATTLTDPEGNYQVTGLAPGNYTIIATAKDLQSNVAGGIVISGLTTVISFTLTPIPGTIQGTVLPGALGLVIQLYNSSNLFLSVVASPDGQFQFKNLTPGNYIVSASAPNFAIGTAAVTVPPGGEGQILITLTPNPATLSGRITSINGLPIVNALVKIQDDNDNLIGLSGTDANGLYSINNLPPGNYSITVTAPSFMNTLGGIRLNPGDAVSGRDFTLSPNSGSISGQITKVSDGSVISGASITLRPTDIAGTQIKNTTTSPFGNFLLSDLSPGSYVLFVSAPMLATQEIGVIVISDEIARADVALSSIFGGLSGLVTDPQGTPIPGAGIKLQDPAGNLITNLLSNSDGTFLLDQLTPGNVALTITAERFQANSFAAVIEAGKIVTITASLTGSPAVLSGRVLNALSLAGIDGSFVSVKNEAGIAIATVVSGRDGEFLLNQLPPGSFQCTAIADNFGAVSVGIILKAGEVTTTSLRLVPNPGFITGFVSSSPDGNPIPGASIQILNSAGAVITTLLSDSQGAYLSEGLQSDSYTAVSQAQGFTSQRIGFQISPGVTQSLSFLLAALPATITGIISDSRTGLPLSNAFVELRDANTFGDAILRAVSEQDGTYELTGVYSGNFTLTALSPGYQTVVTSTGIFGGERQVFNFPLPPVASTITGVVTGPSTSGGTVSILPMPGVPVKVIDSFGVTVSQGQTDLGGNYVAGGLPSDQYTIVAATPSLQYGLQQVTLLSGKSAITNFSLAANPSSFAGTVLEQSSSTPVVGAIVQVINGNRIPVIVTATDGVGRFEASGLSAGQYTIQISAPQFGSTATVQSVGTGIRPPDLQLELNTAPGNLAGTVRDEQFRPLYRALVQVFQSDQALLRQVITNFQGKYAIFGLAPGTYLVQFSYPDKITQLRQPLIRSFETTILDVIMPEEAEE</sequence>
<accession>A0A172TI29</accession>
<dbReference type="Proteomes" id="UP000076927">
    <property type="component" value="Chromosome"/>
</dbReference>
<dbReference type="InterPro" id="IPR013784">
    <property type="entry name" value="Carb-bd-like_fold"/>
</dbReference>
<gene>
    <name evidence="5" type="ORF">SY83_10455</name>
</gene>
<evidence type="ECO:0000313" key="6">
    <source>
        <dbReference type="Proteomes" id="UP000076927"/>
    </source>
</evidence>
<dbReference type="STRING" id="1178515.SY83_10455"/>
<dbReference type="Pfam" id="PF22904">
    <property type="entry name" value="NOMO1-like_2nd"/>
    <property type="match status" value="1"/>
</dbReference>
<dbReference type="KEGG" id="pswu:SY83_10455"/>
<dbReference type="SUPFAM" id="SSF49478">
    <property type="entry name" value="Cna protein B-type domain"/>
    <property type="match status" value="3"/>
</dbReference>
<dbReference type="RefSeq" id="WP_068606251.1">
    <property type="nucleotide sequence ID" value="NZ_CP011388.1"/>
</dbReference>
<dbReference type="OrthoDB" id="176752at2"/>
<dbReference type="GO" id="GO:0030246">
    <property type="term" value="F:carbohydrate binding"/>
    <property type="evidence" value="ECO:0007669"/>
    <property type="project" value="InterPro"/>
</dbReference>
<dbReference type="Gene3D" id="2.60.40.1170">
    <property type="entry name" value="Mu homology domain, subdomain B"/>
    <property type="match status" value="1"/>
</dbReference>
<feature type="domain" description="NOMO second beta-sandwich" evidence="4">
    <location>
        <begin position="1032"/>
        <end position="1087"/>
    </location>
</feature>
<dbReference type="EMBL" id="CP011388">
    <property type="protein sequence ID" value="ANE46622.1"/>
    <property type="molecule type" value="Genomic_DNA"/>
</dbReference>
<keyword evidence="2" id="KW-0964">Secreted</keyword>
<organism evidence="5 6">
    <name type="scientific">Paenibacillus swuensis</name>
    <dbReference type="NCBI Taxonomy" id="1178515"/>
    <lineage>
        <taxon>Bacteria</taxon>
        <taxon>Bacillati</taxon>
        <taxon>Bacillota</taxon>
        <taxon>Bacilli</taxon>
        <taxon>Bacillales</taxon>
        <taxon>Paenibacillaceae</taxon>
        <taxon>Paenibacillus</taxon>
    </lineage>
</organism>
<keyword evidence="3" id="KW-0732">Signal</keyword>
<proteinExistence type="inferred from homology"/>
<dbReference type="PATRIC" id="fig|1178515.4.peg.2097"/>
<protein>
    <recommendedName>
        <fullName evidence="4">NOMO second beta-sandwich domain-containing protein</fullName>
    </recommendedName>
</protein>
<evidence type="ECO:0000256" key="2">
    <source>
        <dbReference type="ARBA" id="ARBA00022525"/>
    </source>
</evidence>
<dbReference type="Pfam" id="PF13620">
    <property type="entry name" value="CarboxypepD_reg"/>
    <property type="match status" value="15"/>
</dbReference>
<evidence type="ECO:0000259" key="4">
    <source>
        <dbReference type="Pfam" id="PF22904"/>
    </source>
</evidence>
<keyword evidence="6" id="KW-1185">Reference proteome</keyword>
<name>A0A172TI29_9BACL</name>
<evidence type="ECO:0000256" key="1">
    <source>
        <dbReference type="ARBA" id="ARBA00007257"/>
    </source>
</evidence>
<dbReference type="Gene3D" id="2.60.40.1120">
    <property type="entry name" value="Carboxypeptidase-like, regulatory domain"/>
    <property type="match status" value="17"/>
</dbReference>
<evidence type="ECO:0000256" key="3">
    <source>
        <dbReference type="ARBA" id="ARBA00022729"/>
    </source>
</evidence>
<dbReference type="SUPFAM" id="SSF49452">
    <property type="entry name" value="Starch-binding domain-like"/>
    <property type="match status" value="7"/>
</dbReference>
<evidence type="ECO:0000313" key="5">
    <source>
        <dbReference type="EMBL" id="ANE46622.1"/>
    </source>
</evidence>
<dbReference type="PANTHER" id="PTHR36108:SF13">
    <property type="entry name" value="COLOSSIN-B-RELATED"/>
    <property type="match status" value="1"/>
</dbReference>
<dbReference type="InterPro" id="IPR055074">
    <property type="entry name" value="NOMO1-3_2nd"/>
</dbReference>
<comment type="similarity">
    <text evidence="1">Belongs to the serine-aspartate repeat-containing protein (SDr) family.</text>
</comment>
<dbReference type="PANTHER" id="PTHR36108">
    <property type="entry name" value="COLOSSIN-B-RELATED"/>
    <property type="match status" value="1"/>
</dbReference>